<name>A0A0A2AM58_PROMR</name>
<dbReference type="Proteomes" id="UP000030533">
    <property type="component" value="Unassembled WGS sequence"/>
</dbReference>
<organism evidence="1 2">
    <name type="scientific">Prochlorococcus marinus str. MIT 9314</name>
    <dbReference type="NCBI Taxonomy" id="167548"/>
    <lineage>
        <taxon>Bacteria</taxon>
        <taxon>Bacillati</taxon>
        <taxon>Cyanobacteriota</taxon>
        <taxon>Cyanophyceae</taxon>
        <taxon>Synechococcales</taxon>
        <taxon>Prochlorococcaceae</taxon>
        <taxon>Prochlorococcus</taxon>
    </lineage>
</organism>
<proteinExistence type="predicted"/>
<reference evidence="2" key="1">
    <citation type="journal article" date="2014" name="Sci. Data">
        <title>Genomes of diverse isolates of the marine cyanobacterium Prochlorococcus.</title>
        <authorList>
            <person name="Biller S."/>
            <person name="Berube P."/>
            <person name="Thompson J."/>
            <person name="Kelly L."/>
            <person name="Roggensack S."/>
            <person name="Awad L."/>
            <person name="Roache-Johnson K."/>
            <person name="Ding H."/>
            <person name="Giovannoni S.J."/>
            <person name="Moore L.R."/>
            <person name="Chisholm S.W."/>
        </authorList>
    </citation>
    <scope>NUCLEOTIDE SEQUENCE [LARGE SCALE GENOMIC DNA]</scope>
    <source>
        <strain evidence="2">MIT 9314</strain>
    </source>
</reference>
<dbReference type="EMBL" id="JNAO01000009">
    <property type="protein sequence ID" value="KGG01565.1"/>
    <property type="molecule type" value="Genomic_DNA"/>
</dbReference>
<dbReference type="AlphaFoldDB" id="A0A0A2AM58"/>
<comment type="caution">
    <text evidence="1">The sequence shown here is derived from an EMBL/GenBank/DDBJ whole genome shotgun (WGS) entry which is preliminary data.</text>
</comment>
<accession>A0A0A2AM58</accession>
<evidence type="ECO:0000313" key="1">
    <source>
        <dbReference type="EMBL" id="KGG01565.1"/>
    </source>
</evidence>
<protein>
    <submittedName>
        <fullName evidence="1">Uncharacterized protein</fullName>
    </submittedName>
</protein>
<dbReference type="STRING" id="167548.EU98_0975"/>
<gene>
    <name evidence="1" type="ORF">EU98_0975</name>
</gene>
<sequence>MLESKVFNLFTNLDCRVRIIMVKKVFLKKELTHRSHELKALGWNQEDLTRYEDLWDYSQRWGLINLEREDRQFLKKAEKLLPKIQNKKISVKKTIEEKSYYLWLNFYLDEINIFSNSNLPKNKYGVWTLLIEEEIKLLKELQPVMGLPDTLKAKNLFENRKVLINKAFSEFDAKKNDKCFNFDEVLNNSEKDVGKNWKSITEKDPEANKTFPIIDSANIEKFRSVIKEDLSLYMKDNYPSLKKDL</sequence>
<dbReference type="eggNOG" id="COG0847">
    <property type="taxonomic scope" value="Bacteria"/>
</dbReference>
<evidence type="ECO:0000313" key="2">
    <source>
        <dbReference type="Proteomes" id="UP000030533"/>
    </source>
</evidence>